<dbReference type="EC" id="2.3.1.191" evidence="7"/>
<dbReference type="OrthoDB" id="9784739at2"/>
<protein>
    <recommendedName>
        <fullName evidence="7">UDP-3-O-acylglucosamine N-acyltransferase</fullName>
        <ecNumber evidence="7">2.3.1.191</ecNumber>
    </recommendedName>
</protein>
<evidence type="ECO:0000256" key="7">
    <source>
        <dbReference type="HAMAP-Rule" id="MF_00523"/>
    </source>
</evidence>
<keyword evidence="3 7" id="KW-0808">Transferase</keyword>
<comment type="catalytic activity">
    <reaction evidence="7">
        <text>a UDP-3-O-[(3R)-3-hydroxyacyl]-alpha-D-glucosamine + a (3R)-hydroxyacyl-[ACP] = a UDP-2-N,3-O-bis[(3R)-3-hydroxyacyl]-alpha-D-glucosamine + holo-[ACP] + H(+)</text>
        <dbReference type="Rhea" id="RHEA:53836"/>
        <dbReference type="Rhea" id="RHEA-COMP:9685"/>
        <dbReference type="Rhea" id="RHEA-COMP:9945"/>
        <dbReference type="ChEBI" id="CHEBI:15378"/>
        <dbReference type="ChEBI" id="CHEBI:64479"/>
        <dbReference type="ChEBI" id="CHEBI:78827"/>
        <dbReference type="ChEBI" id="CHEBI:137740"/>
        <dbReference type="ChEBI" id="CHEBI:137748"/>
        <dbReference type="EC" id="2.3.1.191"/>
    </reaction>
</comment>
<evidence type="ECO:0000259" key="8">
    <source>
        <dbReference type="Pfam" id="PF04613"/>
    </source>
</evidence>
<evidence type="ECO:0000313" key="9">
    <source>
        <dbReference type="EMBL" id="AXC11031.1"/>
    </source>
</evidence>
<dbReference type="InterPro" id="IPR007691">
    <property type="entry name" value="LpxD"/>
</dbReference>
<evidence type="ECO:0000313" key="10">
    <source>
        <dbReference type="Proteomes" id="UP000253606"/>
    </source>
</evidence>
<dbReference type="Gene3D" id="2.160.10.10">
    <property type="entry name" value="Hexapeptide repeat proteins"/>
    <property type="match status" value="1"/>
</dbReference>
<comment type="subunit">
    <text evidence="7">Homotrimer.</text>
</comment>
<evidence type="ECO:0000256" key="5">
    <source>
        <dbReference type="ARBA" id="ARBA00023098"/>
    </source>
</evidence>
<keyword evidence="2 7" id="KW-0441">Lipid A biosynthesis</keyword>
<dbReference type="Proteomes" id="UP000253606">
    <property type="component" value="Chromosome"/>
</dbReference>
<accession>A0A2Z5FW21</accession>
<dbReference type="GO" id="GO:0016410">
    <property type="term" value="F:N-acyltransferase activity"/>
    <property type="evidence" value="ECO:0007669"/>
    <property type="project" value="InterPro"/>
</dbReference>
<keyword evidence="5 7" id="KW-0443">Lipid metabolism</keyword>
<comment type="function">
    <text evidence="7">Catalyzes the N-acylation of UDP-3-O-acylglucosamine using 3-hydroxyacyl-ACP as the acyl donor. Is involved in the biosynthesis of lipid A, a phosphorylated glycolipid that anchors the lipopolysaccharide to the outer membrane of the cell.</text>
</comment>
<keyword evidence="4 7" id="KW-0677">Repeat</keyword>
<reference evidence="9 10" key="1">
    <citation type="journal article" date="2018" name="Front. Microbiol.">
        <title>Hydrolytic Capabilities as a Key to Environmental Success: Chitinolytic and Cellulolytic Acidobacteria From Acidic Sub-arctic Soils and Boreal Peatlands.</title>
        <authorList>
            <person name="Belova S.E."/>
            <person name="Ravin N.V."/>
            <person name="Pankratov T.A."/>
            <person name="Rakitin A.L."/>
            <person name="Ivanova A.A."/>
            <person name="Beletsky A.V."/>
            <person name="Mardanov A.V."/>
            <person name="Sinninghe Damste J.S."/>
            <person name="Dedysh S.N."/>
        </authorList>
    </citation>
    <scope>NUCLEOTIDE SEQUENCE [LARGE SCALE GENOMIC DNA]</scope>
    <source>
        <strain evidence="9 10">SBC82</strain>
    </source>
</reference>
<dbReference type="RefSeq" id="WP_114206543.1">
    <property type="nucleotide sequence ID" value="NZ_CP030840.1"/>
</dbReference>
<evidence type="ECO:0000256" key="1">
    <source>
        <dbReference type="ARBA" id="ARBA00022516"/>
    </source>
</evidence>
<evidence type="ECO:0000256" key="4">
    <source>
        <dbReference type="ARBA" id="ARBA00022737"/>
    </source>
</evidence>
<dbReference type="CDD" id="cd03352">
    <property type="entry name" value="LbH_LpxD"/>
    <property type="match status" value="1"/>
</dbReference>
<dbReference type="AlphaFoldDB" id="A0A2Z5FW21"/>
<dbReference type="Pfam" id="PF04613">
    <property type="entry name" value="LpxD"/>
    <property type="match status" value="1"/>
</dbReference>
<dbReference type="EMBL" id="CP030840">
    <property type="protein sequence ID" value="AXC11031.1"/>
    <property type="molecule type" value="Genomic_DNA"/>
</dbReference>
<feature type="domain" description="UDP-3-O-[3-hydroxymyristoyl] glucosamine N-acyltransferase non-repeat region" evidence="8">
    <location>
        <begin position="26"/>
        <end position="93"/>
    </location>
</feature>
<keyword evidence="10" id="KW-1185">Reference proteome</keyword>
<keyword evidence="6 7" id="KW-0012">Acyltransferase</keyword>
<gene>
    <name evidence="7" type="primary">lpxD</name>
    <name evidence="9" type="ORF">ACPOL_1685</name>
</gene>
<organism evidence="9 10">
    <name type="scientific">Acidisarcina polymorpha</name>
    <dbReference type="NCBI Taxonomy" id="2211140"/>
    <lineage>
        <taxon>Bacteria</taxon>
        <taxon>Pseudomonadati</taxon>
        <taxon>Acidobacteriota</taxon>
        <taxon>Terriglobia</taxon>
        <taxon>Terriglobales</taxon>
        <taxon>Acidobacteriaceae</taxon>
        <taxon>Acidisarcina</taxon>
    </lineage>
</organism>
<sequence>MIPLKQLAELLELELRCASGDPETIAVVSVSSIAAAQPDSLVFATDSASAAAALSSNAAAVLLSNQHLPKQAARKPLLLSANPKLDFARAANLLRREERPSGIHPASVVDATASLATTASVAACAVIAAGAVVGERTVIGEGAVIGAGVTIGADCRIYPRVVLYPGTQLGDRVIVHAGAVLGSDGYGYVRDPATGEYLQFPQQGKLIIEDDVEIGANTTIDRGALDATVIGRGAKLDNLIHLGHNVIIGENVLIAAQTGISGSTTIGKNAIIGGQVGVGDHAHIGENVILGSQAGVLPGKKLRATGGILWGTPAQPLQHILKELGLLRRLRRASQQEADGES</sequence>
<comment type="pathway">
    <text evidence="7">Bacterial outer membrane biogenesis; LPS lipid A biosynthesis.</text>
</comment>
<dbReference type="SUPFAM" id="SSF51161">
    <property type="entry name" value="Trimeric LpxA-like enzymes"/>
    <property type="match status" value="1"/>
</dbReference>
<evidence type="ECO:0000256" key="6">
    <source>
        <dbReference type="ARBA" id="ARBA00023315"/>
    </source>
</evidence>
<evidence type="ECO:0000256" key="3">
    <source>
        <dbReference type="ARBA" id="ARBA00022679"/>
    </source>
</evidence>
<dbReference type="InterPro" id="IPR011004">
    <property type="entry name" value="Trimer_LpxA-like_sf"/>
</dbReference>
<evidence type="ECO:0000256" key="2">
    <source>
        <dbReference type="ARBA" id="ARBA00022556"/>
    </source>
</evidence>
<dbReference type="PANTHER" id="PTHR43378:SF2">
    <property type="entry name" value="UDP-3-O-ACYLGLUCOSAMINE N-ACYLTRANSFERASE 1, MITOCHONDRIAL-RELATED"/>
    <property type="match status" value="1"/>
</dbReference>
<dbReference type="InterPro" id="IPR001451">
    <property type="entry name" value="Hexapep"/>
</dbReference>
<dbReference type="Pfam" id="PF00132">
    <property type="entry name" value="Hexapep"/>
    <property type="match status" value="3"/>
</dbReference>
<dbReference type="GO" id="GO:0103118">
    <property type="term" value="F:UDP-3-O-[(3R)-3-hydroxyacyl]-glucosamine N-acyltransferase activity"/>
    <property type="evidence" value="ECO:0007669"/>
    <property type="project" value="UniProtKB-EC"/>
</dbReference>
<dbReference type="InterPro" id="IPR020573">
    <property type="entry name" value="UDP_GlcNAc_AcTrfase_non-rep"/>
</dbReference>
<dbReference type="NCBIfam" id="NF002060">
    <property type="entry name" value="PRK00892.1"/>
    <property type="match status" value="1"/>
</dbReference>
<dbReference type="GO" id="GO:0009245">
    <property type="term" value="P:lipid A biosynthetic process"/>
    <property type="evidence" value="ECO:0007669"/>
    <property type="project" value="UniProtKB-UniRule"/>
</dbReference>
<name>A0A2Z5FW21_9BACT</name>
<dbReference type="Gene3D" id="3.40.1390.10">
    <property type="entry name" value="MurE/MurF, N-terminal domain"/>
    <property type="match status" value="1"/>
</dbReference>
<dbReference type="KEGG" id="abas:ACPOL_1685"/>
<feature type="active site" description="Proton acceptor" evidence="7">
    <location>
        <position position="244"/>
    </location>
</feature>
<proteinExistence type="inferred from homology"/>
<dbReference type="HAMAP" id="MF_00523">
    <property type="entry name" value="LpxD"/>
    <property type="match status" value="1"/>
</dbReference>
<keyword evidence="1 7" id="KW-0444">Lipid biosynthesis</keyword>
<dbReference type="UniPathway" id="UPA00973"/>
<dbReference type="GO" id="GO:0016020">
    <property type="term" value="C:membrane"/>
    <property type="evidence" value="ECO:0007669"/>
    <property type="project" value="GOC"/>
</dbReference>
<dbReference type="NCBIfam" id="TIGR01853">
    <property type="entry name" value="lipid_A_lpxD"/>
    <property type="match status" value="1"/>
</dbReference>
<comment type="similarity">
    <text evidence="7">Belongs to the transferase hexapeptide repeat family. LpxD subfamily.</text>
</comment>
<dbReference type="PANTHER" id="PTHR43378">
    <property type="entry name" value="UDP-3-O-ACYLGLUCOSAMINE N-ACYLTRANSFERASE"/>
    <property type="match status" value="1"/>
</dbReference>